<evidence type="ECO:0000313" key="17">
    <source>
        <dbReference type="EMBL" id="SJZ60824.1"/>
    </source>
</evidence>
<evidence type="ECO:0000256" key="1">
    <source>
        <dbReference type="ARBA" id="ARBA00000085"/>
    </source>
</evidence>
<dbReference type="PRINTS" id="PR00344">
    <property type="entry name" value="BCTRLSENSOR"/>
</dbReference>
<proteinExistence type="predicted"/>
<keyword evidence="8" id="KW-0547">Nucleotide-binding</keyword>
<keyword evidence="4" id="KW-1003">Cell membrane</keyword>
<dbReference type="InterPro" id="IPR003660">
    <property type="entry name" value="HAMP_dom"/>
</dbReference>
<dbReference type="SMART" id="SM00388">
    <property type="entry name" value="HisKA"/>
    <property type="match status" value="1"/>
</dbReference>
<feature type="transmembrane region" description="Helical" evidence="14">
    <location>
        <begin position="6"/>
        <end position="25"/>
    </location>
</feature>
<dbReference type="GO" id="GO:0000155">
    <property type="term" value="F:phosphorelay sensor kinase activity"/>
    <property type="evidence" value="ECO:0007669"/>
    <property type="project" value="InterPro"/>
</dbReference>
<evidence type="ECO:0000256" key="2">
    <source>
        <dbReference type="ARBA" id="ARBA00004651"/>
    </source>
</evidence>
<evidence type="ECO:0000256" key="4">
    <source>
        <dbReference type="ARBA" id="ARBA00022475"/>
    </source>
</evidence>
<reference evidence="17 18" key="1">
    <citation type="submission" date="2017-02" db="EMBL/GenBank/DDBJ databases">
        <authorList>
            <person name="Peterson S.W."/>
        </authorList>
    </citation>
    <scope>NUCLEOTIDE SEQUENCE [LARGE SCALE GENOMIC DNA]</scope>
    <source>
        <strain evidence="17 18">ATCC 17233</strain>
    </source>
</reference>
<evidence type="ECO:0000313" key="18">
    <source>
        <dbReference type="Proteomes" id="UP000189857"/>
    </source>
</evidence>
<keyword evidence="9 17" id="KW-0418">Kinase</keyword>
<evidence type="ECO:0000256" key="10">
    <source>
        <dbReference type="ARBA" id="ARBA00022840"/>
    </source>
</evidence>
<dbReference type="SUPFAM" id="SSF55874">
    <property type="entry name" value="ATPase domain of HSP90 chaperone/DNA topoisomerase II/histidine kinase"/>
    <property type="match status" value="1"/>
</dbReference>
<dbReference type="CDD" id="cd06225">
    <property type="entry name" value="HAMP"/>
    <property type="match status" value="1"/>
</dbReference>
<dbReference type="GO" id="GO:0005524">
    <property type="term" value="F:ATP binding"/>
    <property type="evidence" value="ECO:0007669"/>
    <property type="project" value="UniProtKB-KW"/>
</dbReference>
<dbReference type="EC" id="2.7.13.3" evidence="3"/>
<evidence type="ECO:0000256" key="8">
    <source>
        <dbReference type="ARBA" id="ARBA00022741"/>
    </source>
</evidence>
<organism evidence="17 18">
    <name type="scientific">Eubacterium ruminantium</name>
    <dbReference type="NCBI Taxonomy" id="42322"/>
    <lineage>
        <taxon>Bacteria</taxon>
        <taxon>Bacillati</taxon>
        <taxon>Bacillota</taxon>
        <taxon>Clostridia</taxon>
        <taxon>Eubacteriales</taxon>
        <taxon>Eubacteriaceae</taxon>
        <taxon>Eubacterium</taxon>
    </lineage>
</organism>
<feature type="transmembrane region" description="Helical" evidence="14">
    <location>
        <begin position="174"/>
        <end position="194"/>
    </location>
</feature>
<evidence type="ECO:0000259" key="15">
    <source>
        <dbReference type="PROSITE" id="PS50109"/>
    </source>
</evidence>
<evidence type="ECO:0000256" key="5">
    <source>
        <dbReference type="ARBA" id="ARBA00022553"/>
    </source>
</evidence>
<dbReference type="Proteomes" id="UP000189857">
    <property type="component" value="Unassembled WGS sequence"/>
</dbReference>
<dbReference type="CDD" id="cd00082">
    <property type="entry name" value="HisKA"/>
    <property type="match status" value="1"/>
</dbReference>
<dbReference type="FunFam" id="3.30.565.10:FF:000006">
    <property type="entry name" value="Sensor histidine kinase WalK"/>
    <property type="match status" value="1"/>
</dbReference>
<evidence type="ECO:0000256" key="11">
    <source>
        <dbReference type="ARBA" id="ARBA00022989"/>
    </source>
</evidence>
<keyword evidence="13 14" id="KW-0472">Membrane</keyword>
<dbReference type="OrthoDB" id="9786919at2"/>
<comment type="subcellular location">
    <subcellularLocation>
        <location evidence="2">Cell membrane</location>
        <topology evidence="2">Multi-pass membrane protein</topology>
    </subcellularLocation>
</comment>
<dbReference type="PROSITE" id="PS50885">
    <property type="entry name" value="HAMP"/>
    <property type="match status" value="1"/>
</dbReference>
<dbReference type="InterPro" id="IPR050398">
    <property type="entry name" value="HssS/ArlS-like"/>
</dbReference>
<dbReference type="SMART" id="SM00387">
    <property type="entry name" value="HATPase_c"/>
    <property type="match status" value="1"/>
</dbReference>
<dbReference type="AlphaFoldDB" id="A0A1T4M292"/>
<name>A0A1T4M292_9FIRM</name>
<dbReference type="GO" id="GO:0005886">
    <property type="term" value="C:plasma membrane"/>
    <property type="evidence" value="ECO:0007669"/>
    <property type="project" value="UniProtKB-SubCell"/>
</dbReference>
<dbReference type="Gene3D" id="6.10.340.10">
    <property type="match status" value="1"/>
</dbReference>
<keyword evidence="12" id="KW-0902">Two-component regulatory system</keyword>
<evidence type="ECO:0000256" key="13">
    <source>
        <dbReference type="ARBA" id="ARBA00023136"/>
    </source>
</evidence>
<evidence type="ECO:0000256" key="3">
    <source>
        <dbReference type="ARBA" id="ARBA00012438"/>
    </source>
</evidence>
<dbReference type="RefSeq" id="WP_078786888.1">
    <property type="nucleotide sequence ID" value="NZ_FMTO01000004.1"/>
</dbReference>
<protein>
    <recommendedName>
        <fullName evidence="3">histidine kinase</fullName>
        <ecNumber evidence="3">2.7.13.3</ecNumber>
    </recommendedName>
</protein>
<keyword evidence="7 14" id="KW-0812">Transmembrane</keyword>
<dbReference type="PROSITE" id="PS50109">
    <property type="entry name" value="HIS_KIN"/>
    <property type="match status" value="1"/>
</dbReference>
<dbReference type="InterPro" id="IPR004358">
    <property type="entry name" value="Sig_transdc_His_kin-like_C"/>
</dbReference>
<dbReference type="PANTHER" id="PTHR45528">
    <property type="entry name" value="SENSOR HISTIDINE KINASE CPXA"/>
    <property type="match status" value="1"/>
</dbReference>
<keyword evidence="6" id="KW-0808">Transferase</keyword>
<dbReference type="EMBL" id="FUXA01000006">
    <property type="protein sequence ID" value="SJZ60824.1"/>
    <property type="molecule type" value="Genomic_DNA"/>
</dbReference>
<comment type="catalytic activity">
    <reaction evidence="1">
        <text>ATP + protein L-histidine = ADP + protein N-phospho-L-histidine.</text>
        <dbReference type="EC" id="2.7.13.3"/>
    </reaction>
</comment>
<keyword evidence="18" id="KW-1185">Reference proteome</keyword>
<dbReference type="Gene3D" id="3.30.565.10">
    <property type="entry name" value="Histidine kinase-like ATPase, C-terminal domain"/>
    <property type="match status" value="1"/>
</dbReference>
<evidence type="ECO:0000256" key="12">
    <source>
        <dbReference type="ARBA" id="ARBA00023012"/>
    </source>
</evidence>
<dbReference type="Pfam" id="PF02518">
    <property type="entry name" value="HATPase_c"/>
    <property type="match status" value="1"/>
</dbReference>
<keyword evidence="5" id="KW-0597">Phosphoprotein</keyword>
<dbReference type="PANTHER" id="PTHR45528:SF1">
    <property type="entry name" value="SENSOR HISTIDINE KINASE CPXA"/>
    <property type="match status" value="1"/>
</dbReference>
<keyword evidence="10" id="KW-0067">ATP-binding</keyword>
<gene>
    <name evidence="17" type="ORF">SAMN02745110_01052</name>
</gene>
<keyword evidence="11 14" id="KW-1133">Transmembrane helix</keyword>
<dbReference type="InterPro" id="IPR036097">
    <property type="entry name" value="HisK_dim/P_sf"/>
</dbReference>
<dbReference type="InterPro" id="IPR003594">
    <property type="entry name" value="HATPase_dom"/>
</dbReference>
<dbReference type="SUPFAM" id="SSF47384">
    <property type="entry name" value="Homodimeric domain of signal transducing histidine kinase"/>
    <property type="match status" value="1"/>
</dbReference>
<dbReference type="SUPFAM" id="SSF158472">
    <property type="entry name" value="HAMP domain-like"/>
    <property type="match status" value="1"/>
</dbReference>
<dbReference type="InterPro" id="IPR005467">
    <property type="entry name" value="His_kinase_dom"/>
</dbReference>
<evidence type="ECO:0000256" key="6">
    <source>
        <dbReference type="ARBA" id="ARBA00022679"/>
    </source>
</evidence>
<sequence length="486" mass="55720">MKFRYKVLLINLIVLSIALGVIEYLSVRRDFFNSIDSELSVAVSENNLFKASLEYEFLSLLNNPTYNSYIPTSAVNDMVKKVHNGVLISESSLYVIYNDELIYTGDDDVESIPKEITSNENHKKIYYIKKINNKHYIFIRSESIFDKYNFTIISKKNISKVYTQLKNNLNFMRILSLIVLVIAAIIIYLVSYYLTRPLEELNKVTTRISGGEYDVRADNKSDDEVGILADNFNTMAGSVEEYIGELKDMVHRRDQFVADFTHEMKTPMTTIIGYADTLKNVELSEDEKNMSLDYIYSEGKRLETMSQKLFKLIYLKSHDIPMEEVSADEMGKEVVLLMKPVMDRKKIKVISNFEKGDIYGDKELIKTVFINILDNARKASNEGSDIYFNGHVVEDEANEKMYEVTIKDNGIGISEEDQKKIFDEFYMVDKSRARKEGGAGLGMSLVSIILNRHNAKVLIDSELGKGTTFTIKWPITGMESNEETLE</sequence>
<evidence type="ECO:0000256" key="14">
    <source>
        <dbReference type="SAM" id="Phobius"/>
    </source>
</evidence>
<feature type="domain" description="HAMP" evidence="16">
    <location>
        <begin position="192"/>
        <end position="244"/>
    </location>
</feature>
<dbReference type="SMART" id="SM00304">
    <property type="entry name" value="HAMP"/>
    <property type="match status" value="1"/>
</dbReference>
<feature type="domain" description="Histidine kinase" evidence="15">
    <location>
        <begin position="259"/>
        <end position="477"/>
    </location>
</feature>
<accession>A0A1T4M292</accession>
<dbReference type="Pfam" id="PF00512">
    <property type="entry name" value="HisKA"/>
    <property type="match status" value="1"/>
</dbReference>
<dbReference type="InterPro" id="IPR003661">
    <property type="entry name" value="HisK_dim/P_dom"/>
</dbReference>
<evidence type="ECO:0000259" key="16">
    <source>
        <dbReference type="PROSITE" id="PS50885"/>
    </source>
</evidence>
<evidence type="ECO:0000256" key="9">
    <source>
        <dbReference type="ARBA" id="ARBA00022777"/>
    </source>
</evidence>
<dbReference type="InterPro" id="IPR036890">
    <property type="entry name" value="HATPase_C_sf"/>
</dbReference>
<evidence type="ECO:0000256" key="7">
    <source>
        <dbReference type="ARBA" id="ARBA00022692"/>
    </source>
</evidence>
<dbReference type="Gene3D" id="1.10.287.130">
    <property type="match status" value="1"/>
</dbReference>
<dbReference type="Pfam" id="PF00672">
    <property type="entry name" value="HAMP"/>
    <property type="match status" value="1"/>
</dbReference>